<organism evidence="6 7">
    <name type="scientific">Turicibacter faecis</name>
    <dbReference type="NCBI Taxonomy" id="2963365"/>
    <lineage>
        <taxon>Bacteria</taxon>
        <taxon>Bacillati</taxon>
        <taxon>Bacillota</taxon>
        <taxon>Erysipelotrichia</taxon>
        <taxon>Erysipelotrichales</taxon>
        <taxon>Turicibacteraceae</taxon>
        <taxon>Turicibacter</taxon>
    </lineage>
</organism>
<proteinExistence type="predicted"/>
<accession>A0ABN6ZJG4</accession>
<dbReference type="InterPro" id="IPR003810">
    <property type="entry name" value="Mntp/YtaF"/>
</dbReference>
<dbReference type="PANTHER" id="PTHR35529:SF1">
    <property type="entry name" value="MANGANESE EFFLUX PUMP MNTP-RELATED"/>
    <property type="match status" value="1"/>
</dbReference>
<feature type="transmembrane region" description="Helical" evidence="5">
    <location>
        <begin position="175"/>
        <end position="193"/>
    </location>
</feature>
<keyword evidence="7" id="KW-1185">Reference proteome</keyword>
<feature type="transmembrane region" description="Helical" evidence="5">
    <location>
        <begin position="141"/>
        <end position="163"/>
    </location>
</feature>
<evidence type="ECO:0000256" key="5">
    <source>
        <dbReference type="SAM" id="Phobius"/>
    </source>
</evidence>
<evidence type="ECO:0000256" key="2">
    <source>
        <dbReference type="ARBA" id="ARBA00022692"/>
    </source>
</evidence>
<dbReference type="Pfam" id="PF02659">
    <property type="entry name" value="Mntp"/>
    <property type="match status" value="1"/>
</dbReference>
<dbReference type="EMBL" id="AP028127">
    <property type="protein sequence ID" value="BEH91963.1"/>
    <property type="molecule type" value="Genomic_DNA"/>
</dbReference>
<keyword evidence="4 5" id="KW-0472">Membrane</keyword>
<feature type="transmembrane region" description="Helical" evidence="5">
    <location>
        <begin position="112"/>
        <end position="135"/>
    </location>
</feature>
<feature type="transmembrane region" description="Helical" evidence="5">
    <location>
        <begin position="6"/>
        <end position="27"/>
    </location>
</feature>
<feature type="transmembrane region" description="Helical" evidence="5">
    <location>
        <begin position="69"/>
        <end position="87"/>
    </location>
</feature>
<evidence type="ECO:0000313" key="6">
    <source>
        <dbReference type="EMBL" id="BEH91963.1"/>
    </source>
</evidence>
<protein>
    <submittedName>
        <fullName evidence="6">Manganese efflux pump MntP</fullName>
    </submittedName>
</protein>
<keyword evidence="2 5" id="KW-0812">Transmembrane</keyword>
<dbReference type="RefSeq" id="WP_338617640.1">
    <property type="nucleotide sequence ID" value="NZ_AP028127.1"/>
</dbReference>
<keyword evidence="1" id="KW-1003">Cell membrane</keyword>
<evidence type="ECO:0000256" key="3">
    <source>
        <dbReference type="ARBA" id="ARBA00022989"/>
    </source>
</evidence>
<dbReference type="Proteomes" id="UP001432099">
    <property type="component" value="Chromosome"/>
</dbReference>
<sequence>MNNYLVIVMLMSIALAMDAFAVSVTLGMDGMAHRWGNRLKIAGTFGFFQGLLFILGLLSLRFVSGEVTVYNHLIAGAFLIVLGVRMIKEALDKSGEGYIEVSEKKLSQGKQLSFKVIAAFGIVTSIDALAAGITYGLIYDFFIVAVLCVSFVALFLSYIGLTFGKKLGSLIGNKANILGGLMVILLGMHAIFFN</sequence>
<name>A0ABN6ZJG4_9FIRM</name>
<evidence type="ECO:0000313" key="7">
    <source>
        <dbReference type="Proteomes" id="UP001432099"/>
    </source>
</evidence>
<feature type="transmembrane region" description="Helical" evidence="5">
    <location>
        <begin position="39"/>
        <end position="63"/>
    </location>
</feature>
<keyword evidence="3 5" id="KW-1133">Transmembrane helix</keyword>
<dbReference type="PANTHER" id="PTHR35529">
    <property type="entry name" value="MANGANESE EFFLUX PUMP MNTP-RELATED"/>
    <property type="match status" value="1"/>
</dbReference>
<reference evidence="6" key="1">
    <citation type="journal article" date="2024" name="Int. J. Syst. Evol. Microbiol.">
        <title>Turicibacter faecis sp. nov., isolated from faeces of heart failure mouse model.</title>
        <authorList>
            <person name="Imamura Y."/>
            <person name="Motooka D."/>
            <person name="Nakajima Y."/>
            <person name="Ito S."/>
            <person name="Kitakaze M."/>
            <person name="Iida T."/>
            <person name="Nakamura S."/>
        </authorList>
    </citation>
    <scope>NUCLEOTIDE SEQUENCE</scope>
    <source>
        <strain evidence="6">TC023</strain>
    </source>
</reference>
<gene>
    <name evidence="6" type="primary">mntP</name>
    <name evidence="6" type="ORF">T23_20650</name>
</gene>
<evidence type="ECO:0000256" key="4">
    <source>
        <dbReference type="ARBA" id="ARBA00023136"/>
    </source>
</evidence>
<evidence type="ECO:0000256" key="1">
    <source>
        <dbReference type="ARBA" id="ARBA00022475"/>
    </source>
</evidence>